<keyword evidence="5 7" id="KW-0472">Membrane</keyword>
<feature type="transmembrane region" description="Helical" evidence="7">
    <location>
        <begin position="146"/>
        <end position="170"/>
    </location>
</feature>
<feature type="transmembrane region" description="Helical" evidence="7">
    <location>
        <begin position="21"/>
        <end position="43"/>
    </location>
</feature>
<keyword evidence="4 7" id="KW-1133">Transmembrane helix</keyword>
<evidence type="ECO:0000256" key="1">
    <source>
        <dbReference type="ARBA" id="ARBA00004141"/>
    </source>
</evidence>
<evidence type="ECO:0000313" key="9">
    <source>
        <dbReference type="EMBL" id="MDT0499059.1"/>
    </source>
</evidence>
<dbReference type="InterPro" id="IPR024791">
    <property type="entry name" value="Cyt_c/ubiquinol_Oxase_su3"/>
</dbReference>
<evidence type="ECO:0000256" key="7">
    <source>
        <dbReference type="SAM" id="Phobius"/>
    </source>
</evidence>
<gene>
    <name evidence="9" type="ORF">RM530_17080</name>
</gene>
<dbReference type="InterPro" id="IPR035973">
    <property type="entry name" value="Cyt_c_oxidase_su3-like_sf"/>
</dbReference>
<keyword evidence="10" id="KW-1185">Reference proteome</keyword>
<dbReference type="PANTHER" id="PTHR11403:SF6">
    <property type="entry name" value="NITRIC OXIDE REDUCTASE SUBUNIT E"/>
    <property type="match status" value="1"/>
</dbReference>
<evidence type="ECO:0000259" key="8">
    <source>
        <dbReference type="PROSITE" id="PS50253"/>
    </source>
</evidence>
<dbReference type="SUPFAM" id="SSF81452">
    <property type="entry name" value="Cytochrome c oxidase subunit III-like"/>
    <property type="match status" value="1"/>
</dbReference>
<reference evidence="9 10" key="1">
    <citation type="submission" date="2023-09" db="EMBL/GenBank/DDBJ databases">
        <authorList>
            <person name="Rey-Velasco X."/>
        </authorList>
    </citation>
    <scope>NUCLEOTIDE SEQUENCE [LARGE SCALE GENOMIC DNA]</scope>
    <source>
        <strain evidence="9 10">W345</strain>
    </source>
</reference>
<dbReference type="InterPro" id="IPR000298">
    <property type="entry name" value="Cyt_c_oxidase-like_su3"/>
</dbReference>
<feature type="transmembrane region" description="Helical" evidence="7">
    <location>
        <begin position="191"/>
        <end position="210"/>
    </location>
</feature>
<evidence type="ECO:0000256" key="4">
    <source>
        <dbReference type="ARBA" id="ARBA00022989"/>
    </source>
</evidence>
<evidence type="ECO:0000256" key="6">
    <source>
        <dbReference type="RuleBase" id="RU003376"/>
    </source>
</evidence>
<feature type="transmembrane region" description="Helical" evidence="7">
    <location>
        <begin position="97"/>
        <end position="115"/>
    </location>
</feature>
<name>A0ABU2WP85_9GAMM</name>
<dbReference type="Proteomes" id="UP001254608">
    <property type="component" value="Unassembled WGS sequence"/>
</dbReference>
<dbReference type="InterPro" id="IPR013833">
    <property type="entry name" value="Cyt_c_oxidase_su3_a-hlx"/>
</dbReference>
<dbReference type="RefSeq" id="WP_311366470.1">
    <property type="nucleotide sequence ID" value="NZ_JAVRIC010000034.1"/>
</dbReference>
<evidence type="ECO:0000256" key="2">
    <source>
        <dbReference type="ARBA" id="ARBA00010581"/>
    </source>
</evidence>
<comment type="similarity">
    <text evidence="2 6">Belongs to the cytochrome c oxidase subunit 3 family.</text>
</comment>
<dbReference type="Gene3D" id="1.20.120.80">
    <property type="entry name" value="Cytochrome c oxidase, subunit III, four-helix bundle"/>
    <property type="match status" value="1"/>
</dbReference>
<sequence>MSRAVSPAEQFDDIEQQSGAATFGMWVFLATEVLFFGVLFAAYAYCRVQDPQGFVLASRHTDLLLGGIESVILLLSAAAAAWATALLRRDENRASAALLWCAAGLGALFMALHLYEYWKDYGEGLVPGLRFTYTGLHAQTVERFYALYYAMTLVHLLHLLIGIVLLAFYAREVRRQRIGAAYASPVMCVALYWDFVDMVWIFLFPMLYLLDRS</sequence>
<evidence type="ECO:0000256" key="5">
    <source>
        <dbReference type="ARBA" id="ARBA00023136"/>
    </source>
</evidence>
<organism evidence="9 10">
    <name type="scientific">Banduia mediterranea</name>
    <dbReference type="NCBI Taxonomy" id="3075609"/>
    <lineage>
        <taxon>Bacteria</taxon>
        <taxon>Pseudomonadati</taxon>
        <taxon>Pseudomonadota</taxon>
        <taxon>Gammaproteobacteria</taxon>
        <taxon>Nevskiales</taxon>
        <taxon>Algiphilaceae</taxon>
        <taxon>Banduia</taxon>
    </lineage>
</organism>
<dbReference type="PROSITE" id="PS50253">
    <property type="entry name" value="COX3"/>
    <property type="match status" value="1"/>
</dbReference>
<keyword evidence="3 6" id="KW-0812">Transmembrane</keyword>
<feature type="transmembrane region" description="Helical" evidence="7">
    <location>
        <begin position="63"/>
        <end position="85"/>
    </location>
</feature>
<comment type="subcellular location">
    <subcellularLocation>
        <location evidence="6">Cell membrane</location>
        <topology evidence="6">Multi-pass membrane protein</topology>
    </subcellularLocation>
    <subcellularLocation>
        <location evidence="1">Membrane</location>
        <topology evidence="1">Multi-pass membrane protein</topology>
    </subcellularLocation>
</comment>
<comment type="caution">
    <text evidence="9">The sequence shown here is derived from an EMBL/GenBank/DDBJ whole genome shotgun (WGS) entry which is preliminary data.</text>
</comment>
<dbReference type="EMBL" id="JAVRIC010000034">
    <property type="protein sequence ID" value="MDT0499059.1"/>
    <property type="molecule type" value="Genomic_DNA"/>
</dbReference>
<evidence type="ECO:0000256" key="3">
    <source>
        <dbReference type="ARBA" id="ARBA00022692"/>
    </source>
</evidence>
<accession>A0ABU2WP85</accession>
<feature type="domain" description="Heme-copper oxidase subunit III family profile" evidence="8">
    <location>
        <begin position="23"/>
        <end position="212"/>
    </location>
</feature>
<dbReference type="PANTHER" id="PTHR11403">
    <property type="entry name" value="CYTOCHROME C OXIDASE SUBUNIT III"/>
    <property type="match status" value="1"/>
</dbReference>
<evidence type="ECO:0000313" key="10">
    <source>
        <dbReference type="Proteomes" id="UP001254608"/>
    </source>
</evidence>
<dbReference type="Pfam" id="PF00510">
    <property type="entry name" value="COX3"/>
    <property type="match status" value="1"/>
</dbReference>
<protein>
    <submittedName>
        <fullName evidence="9">Cytochrome c oxidase subunit 3</fullName>
    </submittedName>
</protein>
<proteinExistence type="inferred from homology"/>